<dbReference type="Proteomes" id="UP000215914">
    <property type="component" value="Chromosome 15"/>
</dbReference>
<keyword evidence="2" id="KW-0472">Membrane</keyword>
<evidence type="ECO:0000256" key="1">
    <source>
        <dbReference type="SAM" id="MobiDB-lite"/>
    </source>
</evidence>
<feature type="region of interest" description="Disordered" evidence="1">
    <location>
        <begin position="1"/>
        <end position="26"/>
    </location>
</feature>
<proteinExistence type="predicted"/>
<accession>A0A251S7P3</accession>
<dbReference type="AlphaFoldDB" id="A0A251S7P3"/>
<dbReference type="InParanoid" id="A0A251S7P3"/>
<protein>
    <submittedName>
        <fullName evidence="3">Uncharacterized protein</fullName>
    </submittedName>
</protein>
<name>A0A251S7P3_HELAN</name>
<keyword evidence="2" id="KW-1133">Transmembrane helix</keyword>
<keyword evidence="2" id="KW-0812">Transmembrane</keyword>
<reference evidence="4" key="1">
    <citation type="journal article" date="2017" name="Nature">
        <title>The sunflower genome provides insights into oil metabolism, flowering and Asterid evolution.</title>
        <authorList>
            <person name="Badouin H."/>
            <person name="Gouzy J."/>
            <person name="Grassa C.J."/>
            <person name="Murat F."/>
            <person name="Staton S.E."/>
            <person name="Cottret L."/>
            <person name="Lelandais-Briere C."/>
            <person name="Owens G.L."/>
            <person name="Carrere S."/>
            <person name="Mayjonade B."/>
            <person name="Legrand L."/>
            <person name="Gill N."/>
            <person name="Kane N.C."/>
            <person name="Bowers J.E."/>
            <person name="Hubner S."/>
            <person name="Bellec A."/>
            <person name="Berard A."/>
            <person name="Berges H."/>
            <person name="Blanchet N."/>
            <person name="Boniface M.C."/>
            <person name="Brunel D."/>
            <person name="Catrice O."/>
            <person name="Chaidir N."/>
            <person name="Claudel C."/>
            <person name="Donnadieu C."/>
            <person name="Faraut T."/>
            <person name="Fievet G."/>
            <person name="Helmstetter N."/>
            <person name="King M."/>
            <person name="Knapp S.J."/>
            <person name="Lai Z."/>
            <person name="Le Paslier M.C."/>
            <person name="Lippi Y."/>
            <person name="Lorenzon L."/>
            <person name="Mandel J.R."/>
            <person name="Marage G."/>
            <person name="Marchand G."/>
            <person name="Marquand E."/>
            <person name="Bret-Mestries E."/>
            <person name="Morien E."/>
            <person name="Nambeesan S."/>
            <person name="Nguyen T."/>
            <person name="Pegot-Espagnet P."/>
            <person name="Pouilly N."/>
            <person name="Raftis F."/>
            <person name="Sallet E."/>
            <person name="Schiex T."/>
            <person name="Thomas J."/>
            <person name="Vandecasteele C."/>
            <person name="Vares D."/>
            <person name="Vear F."/>
            <person name="Vautrin S."/>
            <person name="Crespi M."/>
            <person name="Mangin B."/>
            <person name="Burke J.M."/>
            <person name="Salse J."/>
            <person name="Munos S."/>
            <person name="Vincourt P."/>
            <person name="Rieseberg L.H."/>
            <person name="Langlade N.B."/>
        </authorList>
    </citation>
    <scope>NUCLEOTIDE SEQUENCE [LARGE SCALE GENOMIC DNA]</scope>
    <source>
        <strain evidence="4">cv. SF193</strain>
    </source>
</reference>
<evidence type="ECO:0000313" key="3">
    <source>
        <dbReference type="EMBL" id="OTF94601.1"/>
    </source>
</evidence>
<dbReference type="EMBL" id="CM007904">
    <property type="protein sequence ID" value="OTF94601.1"/>
    <property type="molecule type" value="Genomic_DNA"/>
</dbReference>
<feature type="transmembrane region" description="Helical" evidence="2">
    <location>
        <begin position="79"/>
        <end position="100"/>
    </location>
</feature>
<keyword evidence="4" id="KW-1185">Reference proteome</keyword>
<gene>
    <name evidence="3" type="ORF">HannXRQ_Chr15g0473901</name>
</gene>
<feature type="transmembrane region" description="Helical" evidence="2">
    <location>
        <begin position="45"/>
        <end position="67"/>
    </location>
</feature>
<evidence type="ECO:0000313" key="4">
    <source>
        <dbReference type="Proteomes" id="UP000215914"/>
    </source>
</evidence>
<organism evidence="3 4">
    <name type="scientific">Helianthus annuus</name>
    <name type="common">Common sunflower</name>
    <dbReference type="NCBI Taxonomy" id="4232"/>
    <lineage>
        <taxon>Eukaryota</taxon>
        <taxon>Viridiplantae</taxon>
        <taxon>Streptophyta</taxon>
        <taxon>Embryophyta</taxon>
        <taxon>Tracheophyta</taxon>
        <taxon>Spermatophyta</taxon>
        <taxon>Magnoliopsida</taxon>
        <taxon>eudicotyledons</taxon>
        <taxon>Gunneridae</taxon>
        <taxon>Pentapetalae</taxon>
        <taxon>asterids</taxon>
        <taxon>campanulids</taxon>
        <taxon>Asterales</taxon>
        <taxon>Asteraceae</taxon>
        <taxon>Asteroideae</taxon>
        <taxon>Heliantheae alliance</taxon>
        <taxon>Heliantheae</taxon>
        <taxon>Helianthus</taxon>
    </lineage>
</organism>
<evidence type="ECO:0000256" key="2">
    <source>
        <dbReference type="SAM" id="Phobius"/>
    </source>
</evidence>
<sequence>MALSSSRGLTDPLTEDESMSLSSSRGWPSSAYFIQGYILGAGKSYYAATLLGLIAHMSFFSDALEAFGGGQHDPVSSSIGGLLMVTHVALLSFVGGRFVIASDGVWVPYLQKRLESAVVAVARQIVNPKGLRDGTTCMMIFYMKKR</sequence>